<protein>
    <submittedName>
        <fullName evidence="1">Uncharacterized protein</fullName>
    </submittedName>
</protein>
<name>A0ABP1AMV8_9BRYO</name>
<keyword evidence="2" id="KW-1185">Reference proteome</keyword>
<evidence type="ECO:0000313" key="2">
    <source>
        <dbReference type="Proteomes" id="UP001497522"/>
    </source>
</evidence>
<gene>
    <name evidence="1" type="ORF">CSSPJE1EN2_LOCUS6880</name>
</gene>
<dbReference type="EMBL" id="OZ023715">
    <property type="protein sequence ID" value="CAK9863885.1"/>
    <property type="molecule type" value="Genomic_DNA"/>
</dbReference>
<organism evidence="1 2">
    <name type="scientific">Sphagnum jensenii</name>
    <dbReference type="NCBI Taxonomy" id="128206"/>
    <lineage>
        <taxon>Eukaryota</taxon>
        <taxon>Viridiplantae</taxon>
        <taxon>Streptophyta</taxon>
        <taxon>Embryophyta</taxon>
        <taxon>Bryophyta</taxon>
        <taxon>Sphagnophytina</taxon>
        <taxon>Sphagnopsida</taxon>
        <taxon>Sphagnales</taxon>
        <taxon>Sphagnaceae</taxon>
        <taxon>Sphagnum</taxon>
    </lineage>
</organism>
<evidence type="ECO:0000313" key="1">
    <source>
        <dbReference type="EMBL" id="CAK9863885.1"/>
    </source>
</evidence>
<proteinExistence type="predicted"/>
<sequence length="105" mass="11639">MPVLCASSGGVFSMGTLQCLNGTQQRPPTFRAESFAAELTSCDPGSRLQQAMNSNCSQTWKSKNTSQQQHNMIKSFFAPSWMTWGVFYSSANSIFVNMEFFSLTT</sequence>
<accession>A0ABP1AMV8</accession>
<reference evidence="1" key="1">
    <citation type="submission" date="2024-03" db="EMBL/GenBank/DDBJ databases">
        <authorList>
            <consortium name="ELIXIR-Norway"/>
            <consortium name="Elixir Norway"/>
        </authorList>
    </citation>
    <scope>NUCLEOTIDE SEQUENCE</scope>
</reference>
<dbReference type="Proteomes" id="UP001497522">
    <property type="component" value="Chromosome 14"/>
</dbReference>